<dbReference type="EMBL" id="CM029043">
    <property type="protein sequence ID" value="KAG2612403.1"/>
    <property type="molecule type" value="Genomic_DNA"/>
</dbReference>
<feature type="signal peptide" evidence="2">
    <location>
        <begin position="1"/>
        <end position="24"/>
    </location>
</feature>
<feature type="region of interest" description="Disordered" evidence="1">
    <location>
        <begin position="56"/>
        <end position="79"/>
    </location>
</feature>
<proteinExistence type="predicted"/>
<name>A0A8T0TTU9_PANVG</name>
<evidence type="ECO:0000256" key="1">
    <source>
        <dbReference type="SAM" id="MobiDB-lite"/>
    </source>
</evidence>
<accession>A0A8T0TTU9</accession>
<keyword evidence="2" id="KW-0732">Signal</keyword>
<evidence type="ECO:0000313" key="4">
    <source>
        <dbReference type="Proteomes" id="UP000823388"/>
    </source>
</evidence>
<evidence type="ECO:0000256" key="2">
    <source>
        <dbReference type="SAM" id="SignalP"/>
    </source>
</evidence>
<dbReference type="AlphaFoldDB" id="A0A8T0TTU9"/>
<sequence length="97" mass="9187">MGLGGKRTTTQLLAAALLLLLCVSVQLQGACGAAAEGEIGEGGACGACGAAAEGEIGKGGGGSRPYTGSGSYSSDSVETSSPGAFIIALALALGRLL</sequence>
<feature type="chain" id="PRO_5035813133" evidence="2">
    <location>
        <begin position="25"/>
        <end position="97"/>
    </location>
</feature>
<comment type="caution">
    <text evidence="3">The sequence shown here is derived from an EMBL/GenBank/DDBJ whole genome shotgun (WGS) entry which is preliminary data.</text>
</comment>
<gene>
    <name evidence="3" type="ORF">PVAP13_4KG280100</name>
</gene>
<feature type="compositionally biased region" description="Low complexity" evidence="1">
    <location>
        <begin position="64"/>
        <end position="74"/>
    </location>
</feature>
<evidence type="ECO:0000313" key="3">
    <source>
        <dbReference type="EMBL" id="KAG2612403.1"/>
    </source>
</evidence>
<organism evidence="3 4">
    <name type="scientific">Panicum virgatum</name>
    <name type="common">Blackwell switchgrass</name>
    <dbReference type="NCBI Taxonomy" id="38727"/>
    <lineage>
        <taxon>Eukaryota</taxon>
        <taxon>Viridiplantae</taxon>
        <taxon>Streptophyta</taxon>
        <taxon>Embryophyta</taxon>
        <taxon>Tracheophyta</taxon>
        <taxon>Spermatophyta</taxon>
        <taxon>Magnoliopsida</taxon>
        <taxon>Liliopsida</taxon>
        <taxon>Poales</taxon>
        <taxon>Poaceae</taxon>
        <taxon>PACMAD clade</taxon>
        <taxon>Panicoideae</taxon>
        <taxon>Panicodae</taxon>
        <taxon>Paniceae</taxon>
        <taxon>Panicinae</taxon>
        <taxon>Panicum</taxon>
        <taxon>Panicum sect. Hiantes</taxon>
    </lineage>
</organism>
<protein>
    <submittedName>
        <fullName evidence="3">Uncharacterized protein</fullName>
    </submittedName>
</protein>
<keyword evidence="4" id="KW-1185">Reference proteome</keyword>
<dbReference type="Proteomes" id="UP000823388">
    <property type="component" value="Chromosome 4K"/>
</dbReference>
<reference evidence="3" key="1">
    <citation type="submission" date="2020-05" db="EMBL/GenBank/DDBJ databases">
        <title>WGS assembly of Panicum virgatum.</title>
        <authorList>
            <person name="Lovell J.T."/>
            <person name="Jenkins J."/>
            <person name="Shu S."/>
            <person name="Juenger T.E."/>
            <person name="Schmutz J."/>
        </authorList>
    </citation>
    <scope>NUCLEOTIDE SEQUENCE</scope>
    <source>
        <strain evidence="3">AP13</strain>
    </source>
</reference>